<evidence type="ECO:0000256" key="1">
    <source>
        <dbReference type="SAM" id="MobiDB-lite"/>
    </source>
</evidence>
<reference evidence="3" key="1">
    <citation type="journal article" date="2013" name="Genome Biol. Evol.">
        <title>The genome sequence of Streptomyces lividans 66 reveals a novel tRNA-dependent peptide biosynthetic system within a metal-related genomic island.</title>
        <authorList>
            <person name="Cruz-Morales P."/>
            <person name="Vijgenboom E."/>
            <person name="Iruegas-Bocardo F."/>
            <person name="Girard G."/>
            <person name="Yanez-Guerra L.A."/>
            <person name="Ramos-Aboites H.E."/>
            <person name="Pernodet J.L."/>
            <person name="Anne J."/>
            <person name="van Wezel G.P."/>
            <person name="Barona-Gomez F."/>
        </authorList>
    </citation>
    <scope>NUCLEOTIDE SEQUENCE [LARGE SCALE GENOMIC DNA]</scope>
    <source>
        <strain evidence="3">1326</strain>
    </source>
</reference>
<name>A0A7U9H828_STRLI</name>
<dbReference type="Proteomes" id="UP000014062">
    <property type="component" value="Chromosome"/>
</dbReference>
<accession>A0A7U9H828</accession>
<protein>
    <submittedName>
        <fullName evidence="2">Uncharacterized protein</fullName>
    </submittedName>
</protein>
<feature type="compositionally biased region" description="Basic and acidic residues" evidence="1">
    <location>
        <begin position="29"/>
        <end position="38"/>
    </location>
</feature>
<dbReference type="AlphaFoldDB" id="A0A7U9H828"/>
<feature type="region of interest" description="Disordered" evidence="1">
    <location>
        <begin position="1"/>
        <end position="38"/>
    </location>
</feature>
<organism evidence="2 3">
    <name type="scientific">Streptomyces lividans 1326</name>
    <dbReference type="NCBI Taxonomy" id="1200984"/>
    <lineage>
        <taxon>Bacteria</taxon>
        <taxon>Bacillati</taxon>
        <taxon>Actinomycetota</taxon>
        <taxon>Actinomycetes</taxon>
        <taxon>Kitasatosporales</taxon>
        <taxon>Streptomycetaceae</taxon>
        <taxon>Streptomyces</taxon>
    </lineage>
</organism>
<gene>
    <name evidence="2" type="ORF">SLI_0219</name>
</gene>
<proteinExistence type="predicted"/>
<evidence type="ECO:0000313" key="2">
    <source>
        <dbReference type="EMBL" id="EOY44938.1"/>
    </source>
</evidence>
<evidence type="ECO:0000313" key="3">
    <source>
        <dbReference type="Proteomes" id="UP000014062"/>
    </source>
</evidence>
<dbReference type="EMBL" id="CM001889">
    <property type="protein sequence ID" value="EOY44938.1"/>
    <property type="molecule type" value="Genomic_DNA"/>
</dbReference>
<sequence>MGQNDLGTHASPLGVGVHGLETPGPGRGPDMRNHCPRH</sequence>